<dbReference type="WBParaSite" id="L893_g31121.t1">
    <property type="protein sequence ID" value="L893_g31121.t1"/>
    <property type="gene ID" value="L893_g31121"/>
</dbReference>
<sequence length="75" mass="8268">MIPCDASLLAVEAMPKKKNSIAYHPTTCNLPALWRIAFGTGQMIPRDASLLAMPEAVKLCQRRRNASLIIQQCSI</sequence>
<proteinExistence type="predicted"/>
<accession>A0A1I7ZYB3</accession>
<organism evidence="1 2">
    <name type="scientific">Steinernema glaseri</name>
    <dbReference type="NCBI Taxonomy" id="37863"/>
    <lineage>
        <taxon>Eukaryota</taxon>
        <taxon>Metazoa</taxon>
        <taxon>Ecdysozoa</taxon>
        <taxon>Nematoda</taxon>
        <taxon>Chromadorea</taxon>
        <taxon>Rhabditida</taxon>
        <taxon>Tylenchina</taxon>
        <taxon>Panagrolaimomorpha</taxon>
        <taxon>Strongyloidoidea</taxon>
        <taxon>Steinernematidae</taxon>
        <taxon>Steinernema</taxon>
    </lineage>
</organism>
<name>A0A1I7ZYB3_9BILA</name>
<reference evidence="2" key="1">
    <citation type="submission" date="2016-11" db="UniProtKB">
        <authorList>
            <consortium name="WormBaseParasite"/>
        </authorList>
    </citation>
    <scope>IDENTIFICATION</scope>
</reference>
<evidence type="ECO:0000313" key="1">
    <source>
        <dbReference type="Proteomes" id="UP000095287"/>
    </source>
</evidence>
<protein>
    <submittedName>
        <fullName evidence="2">Uncharacterized protein</fullName>
    </submittedName>
</protein>
<evidence type="ECO:0000313" key="2">
    <source>
        <dbReference type="WBParaSite" id="L893_g31121.t1"/>
    </source>
</evidence>
<keyword evidence="1" id="KW-1185">Reference proteome</keyword>
<dbReference type="AlphaFoldDB" id="A0A1I7ZYB3"/>
<dbReference type="Proteomes" id="UP000095287">
    <property type="component" value="Unplaced"/>
</dbReference>